<evidence type="ECO:0000256" key="1">
    <source>
        <dbReference type="SAM" id="MobiDB-lite"/>
    </source>
</evidence>
<sequence length="277" mass="29072">MKPVASLTIALAAFTPLAAAWPSWLPAVDALVARQDSESSGEASATPTPTTGGSRTSTQSANDEDTTSAATTGGRQTGDLNTARVPTGSRTGTATRSRTTSIDDTAPVGGISMVTPAPTAAGLNLYKIGNNITFGWNYTNVVVNPTAIDVLASCSAAARVWTLTANMTWETEGSYTWDTQEQATDVQSPLLTEQYTLIIHDADAEVTDTARPGYLGTASGFTFKLYKPQDYVPRNEWKCPTCSAAPPSLNSKGLPLVLAMSAATVMSFTWFVTGMAL</sequence>
<feature type="domain" description="DUF7137" evidence="3">
    <location>
        <begin position="105"/>
        <end position="241"/>
    </location>
</feature>
<feature type="compositionally biased region" description="Polar residues" evidence="1">
    <location>
        <begin position="67"/>
        <end position="80"/>
    </location>
</feature>
<name>A0A8K0TCY7_9PEZI</name>
<reference evidence="4" key="1">
    <citation type="journal article" date="2021" name="Nat. Commun.">
        <title>Genetic determinants of endophytism in the Arabidopsis root mycobiome.</title>
        <authorList>
            <person name="Mesny F."/>
            <person name="Miyauchi S."/>
            <person name="Thiergart T."/>
            <person name="Pickel B."/>
            <person name="Atanasova L."/>
            <person name="Karlsson M."/>
            <person name="Huettel B."/>
            <person name="Barry K.W."/>
            <person name="Haridas S."/>
            <person name="Chen C."/>
            <person name="Bauer D."/>
            <person name="Andreopoulos W."/>
            <person name="Pangilinan J."/>
            <person name="LaButti K."/>
            <person name="Riley R."/>
            <person name="Lipzen A."/>
            <person name="Clum A."/>
            <person name="Drula E."/>
            <person name="Henrissat B."/>
            <person name="Kohler A."/>
            <person name="Grigoriev I.V."/>
            <person name="Martin F.M."/>
            <person name="Hacquard S."/>
        </authorList>
    </citation>
    <scope>NUCLEOTIDE SEQUENCE</scope>
    <source>
        <strain evidence="4">MPI-CAGE-AT-0016</strain>
    </source>
</reference>
<dbReference type="PANTHER" id="PTHR42028">
    <property type="entry name" value="CHROMOSOME 1, WHOLE GENOME SHOTGUN SEQUENCE"/>
    <property type="match status" value="1"/>
</dbReference>
<dbReference type="Proteomes" id="UP000813385">
    <property type="component" value="Unassembled WGS sequence"/>
</dbReference>
<dbReference type="EMBL" id="JAGPXD010000005">
    <property type="protein sequence ID" value="KAH7354084.1"/>
    <property type="molecule type" value="Genomic_DNA"/>
</dbReference>
<dbReference type="PANTHER" id="PTHR42028:SF1">
    <property type="entry name" value="YALI0E30657P"/>
    <property type="match status" value="1"/>
</dbReference>
<evidence type="ECO:0000313" key="4">
    <source>
        <dbReference type="EMBL" id="KAH7354084.1"/>
    </source>
</evidence>
<dbReference type="AlphaFoldDB" id="A0A8K0TCY7"/>
<evidence type="ECO:0000313" key="5">
    <source>
        <dbReference type="Proteomes" id="UP000813385"/>
    </source>
</evidence>
<protein>
    <recommendedName>
        <fullName evidence="3">DUF7137 domain-containing protein</fullName>
    </recommendedName>
</protein>
<comment type="caution">
    <text evidence="4">The sequence shown here is derived from an EMBL/GenBank/DDBJ whole genome shotgun (WGS) entry which is preliminary data.</text>
</comment>
<accession>A0A8K0TCY7</accession>
<feature type="chain" id="PRO_5035479825" description="DUF7137 domain-containing protein" evidence="2">
    <location>
        <begin position="21"/>
        <end position="277"/>
    </location>
</feature>
<feature type="compositionally biased region" description="Low complexity" evidence="1">
    <location>
        <begin position="40"/>
        <end position="61"/>
    </location>
</feature>
<feature type="compositionally biased region" description="Low complexity" evidence="1">
    <location>
        <begin position="87"/>
        <end position="100"/>
    </location>
</feature>
<dbReference type="InterPro" id="IPR055561">
    <property type="entry name" value="DUF7137"/>
</dbReference>
<dbReference type="Pfam" id="PF23585">
    <property type="entry name" value="DUF7137"/>
    <property type="match status" value="1"/>
</dbReference>
<feature type="region of interest" description="Disordered" evidence="1">
    <location>
        <begin position="36"/>
        <end position="111"/>
    </location>
</feature>
<keyword evidence="2" id="KW-0732">Signal</keyword>
<organism evidence="4 5">
    <name type="scientific">Plectosphaerella cucumerina</name>
    <dbReference type="NCBI Taxonomy" id="40658"/>
    <lineage>
        <taxon>Eukaryota</taxon>
        <taxon>Fungi</taxon>
        <taxon>Dikarya</taxon>
        <taxon>Ascomycota</taxon>
        <taxon>Pezizomycotina</taxon>
        <taxon>Sordariomycetes</taxon>
        <taxon>Hypocreomycetidae</taxon>
        <taxon>Glomerellales</taxon>
        <taxon>Plectosphaerellaceae</taxon>
        <taxon>Plectosphaerella</taxon>
    </lineage>
</organism>
<feature type="signal peptide" evidence="2">
    <location>
        <begin position="1"/>
        <end position="20"/>
    </location>
</feature>
<evidence type="ECO:0000259" key="3">
    <source>
        <dbReference type="Pfam" id="PF23585"/>
    </source>
</evidence>
<keyword evidence="5" id="KW-1185">Reference proteome</keyword>
<proteinExistence type="predicted"/>
<gene>
    <name evidence="4" type="ORF">B0T11DRAFT_331958</name>
</gene>
<evidence type="ECO:0000256" key="2">
    <source>
        <dbReference type="SAM" id="SignalP"/>
    </source>
</evidence>
<dbReference type="OrthoDB" id="2435509at2759"/>